<dbReference type="NCBIfam" id="TIGR00536">
    <property type="entry name" value="hemK_fam"/>
    <property type="match status" value="1"/>
</dbReference>
<keyword evidence="1 4" id="KW-0489">Methyltransferase</keyword>
<feature type="binding site" evidence="4">
    <location>
        <begin position="199"/>
        <end position="202"/>
    </location>
    <ligand>
        <name>substrate</name>
    </ligand>
</feature>
<gene>
    <name evidence="4 6" type="primary">prmC</name>
    <name evidence="6" type="ORF">HC246_15830</name>
</gene>
<feature type="binding site" evidence="4">
    <location>
        <position position="180"/>
    </location>
    <ligand>
        <name>S-adenosyl-L-methionine</name>
        <dbReference type="ChEBI" id="CHEBI:59789"/>
    </ligand>
</feature>
<evidence type="ECO:0000313" key="7">
    <source>
        <dbReference type="Proteomes" id="UP000738376"/>
    </source>
</evidence>
<dbReference type="SUPFAM" id="SSF53335">
    <property type="entry name" value="S-adenosyl-L-methionine-dependent methyltransferases"/>
    <property type="match status" value="1"/>
</dbReference>
<protein>
    <recommendedName>
        <fullName evidence="4">Release factor glutamine methyltransferase</fullName>
        <shortName evidence="4">RF MTase</shortName>
        <ecNumber evidence="4">2.1.1.297</ecNumber>
    </recommendedName>
    <alternativeName>
        <fullName evidence="4">N5-glutamine methyltransferase PrmC</fullName>
    </alternativeName>
    <alternativeName>
        <fullName evidence="4">Protein-(glutamine-N5) MTase PrmC</fullName>
    </alternativeName>
    <alternativeName>
        <fullName evidence="4">Protein-glutamine N-methyltransferase PrmC</fullName>
    </alternativeName>
</protein>
<evidence type="ECO:0000256" key="4">
    <source>
        <dbReference type="HAMAP-Rule" id="MF_02126"/>
    </source>
</evidence>
<dbReference type="PROSITE" id="PS00092">
    <property type="entry name" value="N6_MTASE"/>
    <property type="match status" value="1"/>
</dbReference>
<proteinExistence type="inferred from homology"/>
<dbReference type="InterPro" id="IPR002052">
    <property type="entry name" value="DNA_methylase_N6_adenine_CS"/>
</dbReference>
<dbReference type="RefSeq" id="WP_169364225.1">
    <property type="nucleotide sequence ID" value="NZ_JAAVJL010000001.1"/>
</dbReference>
<sequence length="294" mass="33326">MNFWEWYDRQISAAKKHDVPIYELDWLVLRLTCLDKLDLRLRSPNIAQKITPELLTKLDQLWQKRLSDRLPVQYLAGSVTWRDLELQVTPAVLIPRPETELIIDIIAEHCQDAIYQNGIWVDLGTGSGAIAIALAQHFPKAQIHAVDFSESALEIAKINANANINNQINNQIIQFHHGSWFEPLAKLDLQNQLVGIVSNPPYIPSNEVLNLQPEVTNHEPHSALDGGKDGLDDIRELVNTAPAYLIAGGFWMIEMMQGQAETVRSLLQTNGKYKNIQIHRDYSGIERFISAQIN</sequence>
<evidence type="ECO:0000256" key="1">
    <source>
        <dbReference type="ARBA" id="ARBA00022603"/>
    </source>
</evidence>
<feature type="binding site" evidence="4">
    <location>
        <position position="199"/>
    </location>
    <ligand>
        <name>S-adenosyl-L-methionine</name>
        <dbReference type="ChEBI" id="CHEBI:59789"/>
    </ligand>
</feature>
<dbReference type="Proteomes" id="UP000738376">
    <property type="component" value="Unassembled WGS sequence"/>
</dbReference>
<feature type="domain" description="Methyltransferase small" evidence="5">
    <location>
        <begin position="108"/>
        <end position="203"/>
    </location>
</feature>
<evidence type="ECO:0000313" key="6">
    <source>
        <dbReference type="EMBL" id="NMF59447.1"/>
    </source>
</evidence>
<dbReference type="GO" id="GO:0032259">
    <property type="term" value="P:methylation"/>
    <property type="evidence" value="ECO:0007669"/>
    <property type="project" value="UniProtKB-KW"/>
</dbReference>
<comment type="caution">
    <text evidence="6">The sequence shown here is derived from an EMBL/GenBank/DDBJ whole genome shotgun (WGS) entry which is preliminary data.</text>
</comment>
<dbReference type="PANTHER" id="PTHR47441:SF3">
    <property type="entry name" value="RELEASE FACTOR GLUTAMINE METHYLTRANSFERASE"/>
    <property type="match status" value="1"/>
</dbReference>
<dbReference type="NCBIfam" id="TIGR03534">
    <property type="entry name" value="RF_mod_PrmC"/>
    <property type="match status" value="1"/>
</dbReference>
<dbReference type="CDD" id="cd02440">
    <property type="entry name" value="AdoMet_MTases"/>
    <property type="match status" value="1"/>
</dbReference>
<organism evidence="6 7">
    <name type="scientific">Pseudanabaena yagii GIHE-NHR1</name>
    <dbReference type="NCBI Taxonomy" id="2722753"/>
    <lineage>
        <taxon>Bacteria</taxon>
        <taxon>Bacillati</taxon>
        <taxon>Cyanobacteriota</taxon>
        <taxon>Cyanophyceae</taxon>
        <taxon>Pseudanabaenales</taxon>
        <taxon>Pseudanabaenaceae</taxon>
        <taxon>Pseudanabaena</taxon>
        <taxon>Pseudanabaena yagii</taxon>
    </lineage>
</organism>
<dbReference type="PANTHER" id="PTHR47441">
    <property type="match status" value="1"/>
</dbReference>
<evidence type="ECO:0000259" key="5">
    <source>
        <dbReference type="Pfam" id="PF05175"/>
    </source>
</evidence>
<dbReference type="InterPro" id="IPR029063">
    <property type="entry name" value="SAM-dependent_MTases_sf"/>
</dbReference>
<reference evidence="6 7" key="1">
    <citation type="submission" date="2020-03" db="EMBL/GenBank/DDBJ databases">
        <title>Draft Genome Sequence of 2-Methylisoborneol Producing Pseudanabaena yagii Strain GIHE-NHR1 Isolated from North Han River in South Korea.</title>
        <authorList>
            <person name="Jeong J."/>
        </authorList>
    </citation>
    <scope>NUCLEOTIDE SEQUENCE [LARGE SCALE GENOMIC DNA]</scope>
    <source>
        <strain evidence="6 7">GIHE-NHR1</strain>
    </source>
</reference>
<dbReference type="InterPro" id="IPR019874">
    <property type="entry name" value="RF_methyltr_PrmC"/>
</dbReference>
<dbReference type="EC" id="2.1.1.297" evidence="4"/>
<feature type="binding site" evidence="4">
    <location>
        <position position="147"/>
    </location>
    <ligand>
        <name>S-adenosyl-L-methionine</name>
        <dbReference type="ChEBI" id="CHEBI:59789"/>
    </ligand>
</feature>
<comment type="function">
    <text evidence="4">Methylates the class 1 translation termination release factors RF1/PrfA and RF2/PrfB on the glutamine residue of the universally conserved GGQ motif.</text>
</comment>
<name>A0ABX1LTG7_9CYAN</name>
<comment type="catalytic activity">
    <reaction evidence="4">
        <text>L-glutaminyl-[peptide chain release factor] + S-adenosyl-L-methionine = N(5)-methyl-L-glutaminyl-[peptide chain release factor] + S-adenosyl-L-homocysteine + H(+)</text>
        <dbReference type="Rhea" id="RHEA:42896"/>
        <dbReference type="Rhea" id="RHEA-COMP:10271"/>
        <dbReference type="Rhea" id="RHEA-COMP:10272"/>
        <dbReference type="ChEBI" id="CHEBI:15378"/>
        <dbReference type="ChEBI" id="CHEBI:30011"/>
        <dbReference type="ChEBI" id="CHEBI:57856"/>
        <dbReference type="ChEBI" id="CHEBI:59789"/>
        <dbReference type="ChEBI" id="CHEBI:61891"/>
        <dbReference type="EC" id="2.1.1.297"/>
    </reaction>
</comment>
<dbReference type="EMBL" id="JAAVJL010000001">
    <property type="protein sequence ID" value="NMF59447.1"/>
    <property type="molecule type" value="Genomic_DNA"/>
</dbReference>
<comment type="similarity">
    <text evidence="4">Belongs to the protein N5-glutamine methyltransferase family. PrmC subfamily.</text>
</comment>
<accession>A0ABX1LTG7</accession>
<dbReference type="InterPro" id="IPR007848">
    <property type="entry name" value="Small_mtfrase_dom"/>
</dbReference>
<evidence type="ECO:0000256" key="3">
    <source>
        <dbReference type="ARBA" id="ARBA00022691"/>
    </source>
</evidence>
<keyword evidence="3 4" id="KW-0949">S-adenosyl-L-methionine</keyword>
<dbReference type="Gene3D" id="1.10.8.10">
    <property type="entry name" value="DNA helicase RuvA subunit, C-terminal domain"/>
    <property type="match status" value="1"/>
</dbReference>
<keyword evidence="2 4" id="KW-0808">Transferase</keyword>
<feature type="binding site" evidence="4">
    <location>
        <begin position="124"/>
        <end position="128"/>
    </location>
    <ligand>
        <name>S-adenosyl-L-methionine</name>
        <dbReference type="ChEBI" id="CHEBI:59789"/>
    </ligand>
</feature>
<dbReference type="Gene3D" id="3.40.50.150">
    <property type="entry name" value="Vaccinia Virus protein VP39"/>
    <property type="match status" value="1"/>
</dbReference>
<dbReference type="Pfam" id="PF05175">
    <property type="entry name" value="MTS"/>
    <property type="match status" value="1"/>
</dbReference>
<dbReference type="HAMAP" id="MF_02126">
    <property type="entry name" value="RF_methyltr_PrmC"/>
    <property type="match status" value="1"/>
</dbReference>
<dbReference type="InterPro" id="IPR052663">
    <property type="entry name" value="RF_glutamine_MTase_cyano"/>
</dbReference>
<dbReference type="GO" id="GO:0102559">
    <property type="term" value="F:peptide chain release factor N(5)-glutamine methyltransferase activity"/>
    <property type="evidence" value="ECO:0007669"/>
    <property type="project" value="UniProtKB-EC"/>
</dbReference>
<evidence type="ECO:0000256" key="2">
    <source>
        <dbReference type="ARBA" id="ARBA00022679"/>
    </source>
</evidence>
<dbReference type="InterPro" id="IPR004556">
    <property type="entry name" value="HemK-like"/>
</dbReference>
<keyword evidence="7" id="KW-1185">Reference proteome</keyword>